<evidence type="ECO:0000256" key="1">
    <source>
        <dbReference type="SAM" id="MobiDB-lite"/>
    </source>
</evidence>
<protein>
    <submittedName>
        <fullName evidence="2">Capsid protein</fullName>
    </submittedName>
</protein>
<name>A0A8F5MM26_9VIRU</name>
<sequence>MAYGRISRRRSYRKRPTGRKSRRTIRRTITRYRKKTRGRKMTRRGVLNISSRKKRDTMLSVTNVAVPQAPISTTLNGGYAELQGALGDYVFLFAATARQKISNASTKSSVSDTASRTASTCYMRGLKERWDISTTSGTPWKWRRIVFTLKGTAAVFADLATEPIVVRDPVNGYLRPITNLLTNRATLESYIFRGTTGIDWNDHMIAPLDNDRVTVLHDSTKLLNAGNERGVTRTNKYWHGFNKNLEYDDDEVGGTETNNSFSTLGKKGLGDVLVADFVSPAQGSLTTDRMFVKVASTLYWHER</sequence>
<dbReference type="EMBL" id="MW678916">
    <property type="protein sequence ID" value="QXN75546.1"/>
    <property type="molecule type" value="Genomic_DNA"/>
</dbReference>
<reference evidence="2" key="1">
    <citation type="submission" date="2021-02" db="EMBL/GenBank/DDBJ databases">
        <title>Agricultural practices are the primary influencer of seasonal variation in a dryland aerobiome.</title>
        <authorList>
            <person name="Finn D.R."/>
            <person name="Maldonado J."/>
            <person name="Schmidlin K."/>
            <person name="Kraberger S."/>
            <person name="Fontenele R.S."/>
            <person name="Herckes P."/>
            <person name="Fraser M."/>
            <person name="Garcia-Pichel F."/>
            <person name="Varsani A."/>
        </authorList>
    </citation>
    <scope>NUCLEOTIDE SEQUENCE</scope>
    <source>
        <strain evidence="2">D5_1073</strain>
    </source>
</reference>
<proteinExistence type="predicted"/>
<accession>A0A8F5MM26</accession>
<feature type="region of interest" description="Disordered" evidence="1">
    <location>
        <begin position="1"/>
        <end position="22"/>
    </location>
</feature>
<evidence type="ECO:0000313" key="2">
    <source>
        <dbReference type="EMBL" id="QXN75546.1"/>
    </source>
</evidence>
<organism evidence="2">
    <name type="scientific">Genomoviridae sp</name>
    <dbReference type="NCBI Taxonomy" id="2202565"/>
    <lineage>
        <taxon>Viruses</taxon>
        <taxon>Monodnaviria</taxon>
        <taxon>Shotokuvirae</taxon>
        <taxon>Cressdnaviricota</taxon>
        <taxon>Repensiviricetes</taxon>
        <taxon>Geplafuvirales</taxon>
        <taxon>Genomoviridae</taxon>
    </lineage>
</organism>